<evidence type="ECO:0000259" key="4">
    <source>
        <dbReference type="Pfam" id="PF13377"/>
    </source>
</evidence>
<dbReference type="PANTHER" id="PTHR30146">
    <property type="entry name" value="LACI-RELATED TRANSCRIPTIONAL REPRESSOR"/>
    <property type="match status" value="1"/>
</dbReference>
<evidence type="ECO:0000313" key="5">
    <source>
        <dbReference type="EMBL" id="KZB86120.1"/>
    </source>
</evidence>
<keyword evidence="2" id="KW-0238">DNA-binding</keyword>
<dbReference type="Pfam" id="PF13377">
    <property type="entry name" value="Peripla_BP_3"/>
    <property type="match status" value="1"/>
</dbReference>
<evidence type="ECO:0000256" key="2">
    <source>
        <dbReference type="ARBA" id="ARBA00023125"/>
    </source>
</evidence>
<dbReference type="CDD" id="cd01574">
    <property type="entry name" value="PBP1_LacI"/>
    <property type="match status" value="1"/>
</dbReference>
<dbReference type="AlphaFoldDB" id="A0A154MPU9"/>
<gene>
    <name evidence="5" type="ORF">AVL48_28465</name>
</gene>
<dbReference type="GO" id="GO:0000976">
    <property type="term" value="F:transcription cis-regulatory region binding"/>
    <property type="evidence" value="ECO:0007669"/>
    <property type="project" value="TreeGrafter"/>
</dbReference>
<dbReference type="PANTHER" id="PTHR30146:SF153">
    <property type="entry name" value="LACTOSE OPERON REPRESSOR"/>
    <property type="match status" value="1"/>
</dbReference>
<dbReference type="SUPFAM" id="SSF53822">
    <property type="entry name" value="Periplasmic binding protein-like I"/>
    <property type="match status" value="1"/>
</dbReference>
<comment type="caution">
    <text evidence="5">The sequence shown here is derived from an EMBL/GenBank/DDBJ whole genome shotgun (WGS) entry which is preliminary data.</text>
</comment>
<sequence>MTRGHKRPRAKSVKASFLTLKVGKEAFTDLSPAERGLRRDHAEHVVQVTADGGEVTRFELADPQFVDFDQASGAIAATRHLLDLGHETVWHVAGPPESYAAERRRKSWQQTLEEDGREVPPPLIGDWSSRAGYEYGVQLAGDPEVTAVFAANDQMALGLLRALHEKGRSVPRDVSVVGFDDMDEAAHLWPPLTTVRQSFDEVGKRAVAALLAEITDAGTAGAISVPTEPVVRSSTAAPGPQ</sequence>
<proteinExistence type="predicted"/>
<dbReference type="InterPro" id="IPR028082">
    <property type="entry name" value="Peripla_BP_I"/>
</dbReference>
<dbReference type="InterPro" id="IPR046335">
    <property type="entry name" value="LacI/GalR-like_sensor"/>
</dbReference>
<dbReference type="EMBL" id="LQCI01000009">
    <property type="protein sequence ID" value="KZB86120.1"/>
    <property type="molecule type" value="Genomic_DNA"/>
</dbReference>
<evidence type="ECO:0000256" key="1">
    <source>
        <dbReference type="ARBA" id="ARBA00023015"/>
    </source>
</evidence>
<keyword evidence="3" id="KW-0804">Transcription</keyword>
<dbReference type="Gene3D" id="3.40.50.2300">
    <property type="match status" value="2"/>
</dbReference>
<evidence type="ECO:0000256" key="3">
    <source>
        <dbReference type="ARBA" id="ARBA00023163"/>
    </source>
</evidence>
<evidence type="ECO:0000313" key="6">
    <source>
        <dbReference type="Proteomes" id="UP000076321"/>
    </source>
</evidence>
<dbReference type="GO" id="GO:0003700">
    <property type="term" value="F:DNA-binding transcription factor activity"/>
    <property type="evidence" value="ECO:0007669"/>
    <property type="project" value="TreeGrafter"/>
</dbReference>
<dbReference type="Proteomes" id="UP000076321">
    <property type="component" value="Unassembled WGS sequence"/>
</dbReference>
<feature type="domain" description="Transcriptional regulator LacI/GalR-like sensor" evidence="4">
    <location>
        <begin position="79"/>
        <end position="235"/>
    </location>
</feature>
<organism evidence="5 6">
    <name type="scientific">Amycolatopsis regifaucium</name>
    <dbReference type="NCBI Taxonomy" id="546365"/>
    <lineage>
        <taxon>Bacteria</taxon>
        <taxon>Bacillati</taxon>
        <taxon>Actinomycetota</taxon>
        <taxon>Actinomycetes</taxon>
        <taxon>Pseudonocardiales</taxon>
        <taxon>Pseudonocardiaceae</taxon>
        <taxon>Amycolatopsis</taxon>
    </lineage>
</organism>
<keyword evidence="1" id="KW-0805">Transcription regulation</keyword>
<reference evidence="5 6" key="1">
    <citation type="submission" date="2015-12" db="EMBL/GenBank/DDBJ databases">
        <title>Amycolatopsis regifaucium genome sequencing and assembly.</title>
        <authorList>
            <person name="Mayilraj S."/>
        </authorList>
    </citation>
    <scope>NUCLEOTIDE SEQUENCE [LARGE SCALE GENOMIC DNA]</scope>
    <source>
        <strain evidence="5 6">GY080</strain>
    </source>
</reference>
<protein>
    <recommendedName>
        <fullName evidence="4">Transcriptional regulator LacI/GalR-like sensor domain-containing protein</fullName>
    </recommendedName>
</protein>
<name>A0A154MPU9_9PSEU</name>
<accession>A0A154MPU9</accession>